<dbReference type="AlphaFoldDB" id="X1H4K7"/>
<reference evidence="1" key="1">
    <citation type="journal article" date="2014" name="Front. Microbiol.">
        <title>High frequency of phylogenetically diverse reductive dehalogenase-homologous genes in deep subseafloor sedimentary metagenomes.</title>
        <authorList>
            <person name="Kawai M."/>
            <person name="Futagami T."/>
            <person name="Toyoda A."/>
            <person name="Takaki Y."/>
            <person name="Nishi S."/>
            <person name="Hori S."/>
            <person name="Arai W."/>
            <person name="Tsubouchi T."/>
            <person name="Morono Y."/>
            <person name="Uchiyama I."/>
            <person name="Ito T."/>
            <person name="Fujiyama A."/>
            <person name="Inagaki F."/>
            <person name="Takami H."/>
        </authorList>
    </citation>
    <scope>NUCLEOTIDE SEQUENCE</scope>
    <source>
        <strain evidence="1">Expedition CK06-06</strain>
    </source>
</reference>
<proteinExistence type="predicted"/>
<protein>
    <submittedName>
        <fullName evidence="1">Uncharacterized protein</fullName>
    </submittedName>
</protein>
<dbReference type="EMBL" id="BARU01005705">
    <property type="protein sequence ID" value="GAH40228.1"/>
    <property type="molecule type" value="Genomic_DNA"/>
</dbReference>
<sequence length="78" mass="8774">YGILNSIEPMQSPLLWTTMVTGKLPPDHGIEDYVVKLPDQPEPVPIGSGQRKVKALWNILSEYGETVAFMDWWASYPA</sequence>
<dbReference type="Gene3D" id="3.40.720.10">
    <property type="entry name" value="Alkaline Phosphatase, subunit A"/>
    <property type="match status" value="1"/>
</dbReference>
<evidence type="ECO:0000313" key="1">
    <source>
        <dbReference type="EMBL" id="GAH40228.1"/>
    </source>
</evidence>
<gene>
    <name evidence="1" type="ORF">S03H2_11164</name>
</gene>
<name>X1H4K7_9ZZZZ</name>
<comment type="caution">
    <text evidence="1">The sequence shown here is derived from an EMBL/GenBank/DDBJ whole genome shotgun (WGS) entry which is preliminary data.</text>
</comment>
<accession>X1H4K7</accession>
<dbReference type="SUPFAM" id="SSF53649">
    <property type="entry name" value="Alkaline phosphatase-like"/>
    <property type="match status" value="1"/>
</dbReference>
<dbReference type="InterPro" id="IPR017850">
    <property type="entry name" value="Alkaline_phosphatase_core_sf"/>
</dbReference>
<feature type="non-terminal residue" evidence="1">
    <location>
        <position position="1"/>
    </location>
</feature>
<organism evidence="1">
    <name type="scientific">marine sediment metagenome</name>
    <dbReference type="NCBI Taxonomy" id="412755"/>
    <lineage>
        <taxon>unclassified sequences</taxon>
        <taxon>metagenomes</taxon>
        <taxon>ecological metagenomes</taxon>
    </lineage>
</organism>